<dbReference type="Pfam" id="PF13432">
    <property type="entry name" value="TPR_16"/>
    <property type="match status" value="1"/>
</dbReference>
<accession>A0A3N4PWU3</accession>
<evidence type="ECO:0008006" key="5">
    <source>
        <dbReference type="Google" id="ProtNLM"/>
    </source>
</evidence>
<dbReference type="RefSeq" id="WP_123847530.1">
    <property type="nucleotide sequence ID" value="NZ_RPDH01000002.1"/>
</dbReference>
<dbReference type="PANTHER" id="PTHR44858">
    <property type="entry name" value="TETRATRICOPEPTIDE REPEAT PROTEIN 6"/>
    <property type="match status" value="1"/>
</dbReference>
<keyword evidence="2" id="KW-0802">TPR repeat</keyword>
<dbReference type="PANTHER" id="PTHR44858:SF18">
    <property type="entry name" value="TETRATRICOPEPTIDE REPEAT (TPR) PROTEIN"/>
    <property type="match status" value="1"/>
</dbReference>
<dbReference type="SUPFAM" id="SSF48452">
    <property type="entry name" value="TPR-like"/>
    <property type="match status" value="4"/>
</dbReference>
<dbReference type="Proteomes" id="UP000278351">
    <property type="component" value="Unassembled WGS sequence"/>
</dbReference>
<gene>
    <name evidence="3" type="ORF">EGT74_15920</name>
</gene>
<keyword evidence="1" id="KW-0677">Repeat</keyword>
<protein>
    <recommendedName>
        <fullName evidence="5">Tetratricopeptide repeat protein</fullName>
    </recommendedName>
</protein>
<keyword evidence="4" id="KW-1185">Reference proteome</keyword>
<evidence type="ECO:0000313" key="4">
    <source>
        <dbReference type="Proteomes" id="UP000278351"/>
    </source>
</evidence>
<reference evidence="3 4" key="1">
    <citation type="submission" date="2018-11" db="EMBL/GenBank/DDBJ databases">
        <title>Chitinophaga lutea sp.nov., isolate from arsenic contaminated soil.</title>
        <authorList>
            <person name="Zong Y."/>
        </authorList>
    </citation>
    <scope>NUCLEOTIDE SEQUENCE [LARGE SCALE GENOMIC DNA]</scope>
    <source>
        <strain evidence="3 4">ZY74</strain>
    </source>
</reference>
<dbReference type="EMBL" id="RPDH01000002">
    <property type="protein sequence ID" value="RPE08527.1"/>
    <property type="molecule type" value="Genomic_DNA"/>
</dbReference>
<evidence type="ECO:0000313" key="3">
    <source>
        <dbReference type="EMBL" id="RPE08527.1"/>
    </source>
</evidence>
<dbReference type="OrthoDB" id="1391234at2"/>
<name>A0A3N4PWU3_9BACT</name>
<dbReference type="InterPro" id="IPR050498">
    <property type="entry name" value="Ycf3"/>
</dbReference>
<evidence type="ECO:0000256" key="2">
    <source>
        <dbReference type="ARBA" id="ARBA00022803"/>
    </source>
</evidence>
<dbReference type="AlphaFoldDB" id="A0A3N4PWU3"/>
<comment type="caution">
    <text evidence="3">The sequence shown here is derived from an EMBL/GenBank/DDBJ whole genome shotgun (WGS) entry which is preliminary data.</text>
</comment>
<proteinExistence type="predicted"/>
<dbReference type="InterPro" id="IPR019734">
    <property type="entry name" value="TPR_rpt"/>
</dbReference>
<evidence type="ECO:0000256" key="1">
    <source>
        <dbReference type="ARBA" id="ARBA00022737"/>
    </source>
</evidence>
<dbReference type="Gene3D" id="1.25.40.10">
    <property type="entry name" value="Tetratricopeptide repeat domain"/>
    <property type="match status" value="4"/>
</dbReference>
<dbReference type="SMART" id="SM00028">
    <property type="entry name" value="TPR"/>
    <property type="match status" value="5"/>
</dbReference>
<sequence length="756" mass="86198">MTIKDIESLLEQGAYEAALRAAETYLETHPADADALYLKARSLFECSLRPDSEEQAAELINKAYEGFSEALAANSGHREALEYRAYTGACSQYITGREDAVMADLERLLESGDDVSRLRYMQWRSTAYLRDGLHDAAIADLRTIIDMAGQTFPDEPAQRNEIAAGMWYNIGEIQQQHLAEPEAALDSYREAFRHSPYKREYITAAALALEMGAYELAEQLMDVLPVVLGQVDDAFGSLLQQVKEAYAAHPDNPDVAVMYCKATAGVPSVMFDVEEEDVVLEQISLGKKMMQQFPEEKYFAQYTGKTFFEVQQFAEAMPYLEKAIATDNPHPMAIARWCYAKYKLEGAFPDNWPDSEYYFPYDWYLSAAVSSEWETASPAAREQHLVLNKFLYAKAIAQYKAYWFENGGNGTAHHMLHFSMCCMNYGLTLHDLGAYDAAIDIYTTGYNLVPFWEQLNARAMAHCEAGQFEPAVTDLGEVLEKFGDGLDPYQAASIYNRLIYICGGNLHDHQRALHWYERFMEVYDSGMEAAIEQLPDDERERVTAVVNSIKTSRGLMKGETDDLAARIGMMEKHLEEFPDDANAYFNLMQLYFQNGQYEHCAGSATSRLSIGEPGPLDIEDYVKTYFFRAKANRALGHLQKTWDDLLQCEQFTERNPASVDYDFHFLHGYMGDVAMERGDYPTAVERLSKSMHIATRNNWIWNESIAGYCYLLAHAYKQEGRLKEAMQQLKLIIRKYPAHPMAAEKLKEWKPWWNLF</sequence>
<organism evidence="3 4">
    <name type="scientific">Chitinophaga lutea</name>
    <dbReference type="NCBI Taxonomy" id="2488634"/>
    <lineage>
        <taxon>Bacteria</taxon>
        <taxon>Pseudomonadati</taxon>
        <taxon>Bacteroidota</taxon>
        <taxon>Chitinophagia</taxon>
        <taxon>Chitinophagales</taxon>
        <taxon>Chitinophagaceae</taxon>
        <taxon>Chitinophaga</taxon>
    </lineage>
</organism>
<dbReference type="Pfam" id="PF13181">
    <property type="entry name" value="TPR_8"/>
    <property type="match status" value="1"/>
</dbReference>
<dbReference type="InterPro" id="IPR011990">
    <property type="entry name" value="TPR-like_helical_dom_sf"/>
</dbReference>